<dbReference type="Proteomes" id="UP000310685">
    <property type="component" value="Unassembled WGS sequence"/>
</dbReference>
<comment type="subcellular location">
    <subcellularLocation>
        <location evidence="2">Nucleus</location>
    </subcellularLocation>
</comment>
<evidence type="ECO:0000313" key="8">
    <source>
        <dbReference type="EMBL" id="TIB77654.1"/>
    </source>
</evidence>
<dbReference type="Proteomes" id="UP000307169">
    <property type="component" value="Unassembled WGS sequence"/>
</dbReference>
<feature type="compositionally biased region" description="Basic and acidic residues" evidence="6">
    <location>
        <begin position="23"/>
        <end position="34"/>
    </location>
</feature>
<evidence type="ECO:0000256" key="6">
    <source>
        <dbReference type="SAM" id="MobiDB-lite"/>
    </source>
</evidence>
<evidence type="ECO:0000313" key="15">
    <source>
        <dbReference type="Proteomes" id="UP000309601"/>
    </source>
</evidence>
<evidence type="ECO:0000313" key="17">
    <source>
        <dbReference type="Proteomes" id="UP000310708"/>
    </source>
</evidence>
<gene>
    <name evidence="12" type="ORF">E3Q01_02940</name>
    <name evidence="11" type="ORF">E3Q02_02852</name>
    <name evidence="10" type="ORF">E3Q10_02739</name>
    <name evidence="9" type="ORF">E3Q17_02772</name>
    <name evidence="8" type="ORF">E3Q22_02944</name>
</gene>
<dbReference type="SMART" id="SM01082">
    <property type="entry name" value="CHZ"/>
    <property type="match status" value="1"/>
</dbReference>
<comment type="similarity">
    <text evidence="3">Belongs to the CHZ1 family.</text>
</comment>
<dbReference type="GO" id="GO:0005634">
    <property type="term" value="C:nucleus"/>
    <property type="evidence" value="ECO:0007669"/>
    <property type="project" value="UniProtKB-SubCell"/>
</dbReference>
<feature type="compositionally biased region" description="Basic and acidic residues" evidence="6">
    <location>
        <begin position="1"/>
        <end position="10"/>
    </location>
</feature>
<keyword evidence="5" id="KW-0539">Nucleus</keyword>
<evidence type="ECO:0000259" key="7">
    <source>
        <dbReference type="SMART" id="SM01082"/>
    </source>
</evidence>
<dbReference type="EMBL" id="SPRX01000037">
    <property type="protein sequence ID" value="TIC64171.1"/>
    <property type="molecule type" value="Genomic_DNA"/>
</dbReference>
<dbReference type="Proteomes" id="UP000309601">
    <property type="component" value="Unassembled WGS sequence"/>
</dbReference>
<dbReference type="Proteomes" id="UP000305647">
    <property type="component" value="Unassembled WGS sequence"/>
</dbReference>
<proteinExistence type="inferred from homology"/>
<evidence type="ECO:0000313" key="13">
    <source>
        <dbReference type="Proteomes" id="UP000305647"/>
    </source>
</evidence>
<evidence type="ECO:0000256" key="5">
    <source>
        <dbReference type="ARBA" id="ARBA00023242"/>
    </source>
</evidence>
<keyword evidence="4" id="KW-0143">Chaperone</keyword>
<evidence type="ECO:0000313" key="16">
    <source>
        <dbReference type="Proteomes" id="UP000310685"/>
    </source>
</evidence>
<evidence type="ECO:0000256" key="4">
    <source>
        <dbReference type="ARBA" id="ARBA00023186"/>
    </source>
</evidence>
<feature type="domain" description="Histone chaperone" evidence="7">
    <location>
        <begin position="59"/>
        <end position="96"/>
    </location>
</feature>
<dbReference type="EMBL" id="SPRH01000033">
    <property type="protein sequence ID" value="TIB98949.1"/>
    <property type="molecule type" value="Genomic_DNA"/>
</dbReference>
<evidence type="ECO:0000256" key="2">
    <source>
        <dbReference type="ARBA" id="ARBA00004123"/>
    </source>
</evidence>
<dbReference type="Proteomes" id="UP000310708">
    <property type="component" value="Unassembled WGS sequence"/>
</dbReference>
<comment type="caution">
    <text evidence="10">The sequence shown here is derived from an EMBL/GenBank/DDBJ whole genome shotgun (WGS) entry which is preliminary data.</text>
</comment>
<comment type="function">
    <text evidence="1">Forms a chaperone-bound H2A.Z-H2B complex that acts as a source for SWR1 complex-dependent H2A to H2A.Z histone replacement in chromatin.</text>
</comment>
<sequence>MSDLAEKKNEVGQPAQAVQASPEKVENKGKGKENVEDEEEDEEDEEDDDEYNDDEVDDDFEDEDMAEIDPSAIVDTGSRRTRSKVDYSSADARKKAELTDKEDDEDDAFKGDESMRE</sequence>
<dbReference type="EMBL" id="SPRW01000032">
    <property type="protein sequence ID" value="TIC63884.1"/>
    <property type="molecule type" value="Genomic_DNA"/>
</dbReference>
<dbReference type="AlphaFoldDB" id="A0A4T0MJ77"/>
<organism evidence="10 13">
    <name type="scientific">Wallemia mellicola</name>
    <dbReference type="NCBI Taxonomy" id="1708541"/>
    <lineage>
        <taxon>Eukaryota</taxon>
        <taxon>Fungi</taxon>
        <taxon>Dikarya</taxon>
        <taxon>Basidiomycota</taxon>
        <taxon>Wallemiomycotina</taxon>
        <taxon>Wallemiomycetes</taxon>
        <taxon>Wallemiales</taxon>
        <taxon>Wallemiaceae</taxon>
        <taxon>Wallemia</taxon>
    </lineage>
</organism>
<evidence type="ECO:0000313" key="10">
    <source>
        <dbReference type="EMBL" id="TIC29206.1"/>
    </source>
</evidence>
<dbReference type="InterPro" id="IPR019098">
    <property type="entry name" value="Histone_chaperone_domain_CHZ"/>
</dbReference>
<evidence type="ECO:0000256" key="1">
    <source>
        <dbReference type="ARBA" id="ARBA00002212"/>
    </source>
</evidence>
<evidence type="ECO:0000313" key="11">
    <source>
        <dbReference type="EMBL" id="TIC63884.1"/>
    </source>
</evidence>
<protein>
    <recommendedName>
        <fullName evidence="7">Histone chaperone domain-containing protein</fullName>
    </recommendedName>
</protein>
<name>A0A4T0MJ77_9BASI</name>
<evidence type="ECO:0000313" key="14">
    <source>
        <dbReference type="Proteomes" id="UP000307169"/>
    </source>
</evidence>
<reference evidence="13 14" key="1">
    <citation type="submission" date="2019-03" db="EMBL/GenBank/DDBJ databases">
        <title>Sequencing 25 genomes of Wallemia mellicola.</title>
        <authorList>
            <person name="Gostincar C."/>
        </authorList>
    </citation>
    <scope>NUCLEOTIDE SEQUENCE [LARGE SCALE GENOMIC DNA]</scope>
    <source>
        <strain evidence="9 14">EXF-1262</strain>
        <strain evidence="11 15">EXF-1274</strain>
        <strain evidence="8 16">EXF-6152</strain>
        <strain evidence="12 17">EXF-757</strain>
        <strain evidence="10 13">EXF-8738</strain>
    </source>
</reference>
<dbReference type="EMBL" id="SPRC01000032">
    <property type="protein sequence ID" value="TIB77654.1"/>
    <property type="molecule type" value="Genomic_DNA"/>
</dbReference>
<evidence type="ECO:0000256" key="3">
    <source>
        <dbReference type="ARBA" id="ARBA00008057"/>
    </source>
</evidence>
<accession>A0A4T0MJ77</accession>
<evidence type="ECO:0000313" key="12">
    <source>
        <dbReference type="EMBL" id="TIC64171.1"/>
    </source>
</evidence>
<feature type="region of interest" description="Disordered" evidence="6">
    <location>
        <begin position="1"/>
        <end position="117"/>
    </location>
</feature>
<evidence type="ECO:0000313" key="9">
    <source>
        <dbReference type="EMBL" id="TIB98949.1"/>
    </source>
</evidence>
<feature type="compositionally biased region" description="Acidic residues" evidence="6">
    <location>
        <begin position="35"/>
        <end position="67"/>
    </location>
</feature>
<feature type="compositionally biased region" description="Basic and acidic residues" evidence="6">
    <location>
        <begin position="108"/>
        <end position="117"/>
    </location>
</feature>
<dbReference type="Pfam" id="PF09649">
    <property type="entry name" value="CHZ"/>
    <property type="match status" value="1"/>
</dbReference>
<dbReference type="EMBL" id="SPRO01000030">
    <property type="protein sequence ID" value="TIC29206.1"/>
    <property type="molecule type" value="Genomic_DNA"/>
</dbReference>